<name>A0ABP9UP47_9BACT</name>
<feature type="transmembrane region" description="Helical" evidence="2">
    <location>
        <begin position="52"/>
        <end position="75"/>
    </location>
</feature>
<feature type="transmembrane region" description="Helical" evidence="2">
    <location>
        <begin position="108"/>
        <end position="125"/>
    </location>
</feature>
<proteinExistence type="predicted"/>
<evidence type="ECO:0000313" key="3">
    <source>
        <dbReference type="EMBL" id="GAA5482462.1"/>
    </source>
</evidence>
<accession>A0ABP9UP47</accession>
<keyword evidence="2" id="KW-0812">Transmembrane</keyword>
<protein>
    <submittedName>
        <fullName evidence="3">Uncharacterized protein</fullName>
    </submittedName>
</protein>
<feature type="compositionally biased region" description="Pro residues" evidence="1">
    <location>
        <begin position="143"/>
        <end position="158"/>
    </location>
</feature>
<keyword evidence="2" id="KW-0472">Membrane</keyword>
<dbReference type="RefSeq" id="WP_353566606.1">
    <property type="nucleotide sequence ID" value="NZ_BAABRI010000008.1"/>
</dbReference>
<organism evidence="3 4">
    <name type="scientific">Haloferula sargassicola</name>
    <dbReference type="NCBI Taxonomy" id="490096"/>
    <lineage>
        <taxon>Bacteria</taxon>
        <taxon>Pseudomonadati</taxon>
        <taxon>Verrucomicrobiota</taxon>
        <taxon>Verrucomicrobiia</taxon>
        <taxon>Verrucomicrobiales</taxon>
        <taxon>Verrucomicrobiaceae</taxon>
        <taxon>Haloferula</taxon>
    </lineage>
</organism>
<comment type="caution">
    <text evidence="3">The sequence shown here is derived from an EMBL/GenBank/DDBJ whole genome shotgun (WGS) entry which is preliminary data.</text>
</comment>
<reference evidence="3 4" key="1">
    <citation type="submission" date="2024-02" db="EMBL/GenBank/DDBJ databases">
        <title>Haloferula sargassicola NBRC 104335.</title>
        <authorList>
            <person name="Ichikawa N."/>
            <person name="Katano-Makiyama Y."/>
            <person name="Hidaka K."/>
        </authorList>
    </citation>
    <scope>NUCLEOTIDE SEQUENCE [LARGE SCALE GENOMIC DNA]</scope>
    <source>
        <strain evidence="3 4">NBRC 104335</strain>
    </source>
</reference>
<evidence type="ECO:0000256" key="1">
    <source>
        <dbReference type="SAM" id="MobiDB-lite"/>
    </source>
</evidence>
<gene>
    <name evidence="3" type="ORF">Hsar01_01684</name>
</gene>
<keyword evidence="4" id="KW-1185">Reference proteome</keyword>
<sequence length="165" mass="17043">MAKNHPDPGDPFAGLVEDYLDPTRPNTIGGNTNGADLGPQGTLPNGWDANHVISLSLAVLLFGIIIFGIMSFLLYRDREPMAVLKICALPLIIISAVFLVIVGYSAEQIAPVLGLLGSIAGYLLGSEKAHRRLPPDASSPAMPGNPPPPAGSGLPPSPDTADAGS</sequence>
<dbReference type="EMBL" id="BAABRI010000008">
    <property type="protein sequence ID" value="GAA5482462.1"/>
    <property type="molecule type" value="Genomic_DNA"/>
</dbReference>
<evidence type="ECO:0000313" key="4">
    <source>
        <dbReference type="Proteomes" id="UP001476282"/>
    </source>
</evidence>
<feature type="transmembrane region" description="Helical" evidence="2">
    <location>
        <begin position="82"/>
        <end position="102"/>
    </location>
</feature>
<dbReference type="Proteomes" id="UP001476282">
    <property type="component" value="Unassembled WGS sequence"/>
</dbReference>
<evidence type="ECO:0000256" key="2">
    <source>
        <dbReference type="SAM" id="Phobius"/>
    </source>
</evidence>
<keyword evidence="2" id="KW-1133">Transmembrane helix</keyword>
<feature type="region of interest" description="Disordered" evidence="1">
    <location>
        <begin position="130"/>
        <end position="165"/>
    </location>
</feature>